<keyword evidence="3" id="KW-0804">Transcription</keyword>
<dbReference type="OrthoDB" id="9028214at2"/>
<name>A0A4R5PIA4_9HYPH</name>
<gene>
    <name evidence="6" type="ORF">E2A64_14640</name>
</gene>
<keyword evidence="2" id="KW-0238">DNA-binding</keyword>
<dbReference type="GO" id="GO:0003700">
    <property type="term" value="F:DNA-binding transcription factor activity"/>
    <property type="evidence" value="ECO:0007669"/>
    <property type="project" value="InterPro"/>
</dbReference>
<evidence type="ECO:0000313" key="7">
    <source>
        <dbReference type="Proteomes" id="UP000295131"/>
    </source>
</evidence>
<evidence type="ECO:0000256" key="4">
    <source>
        <dbReference type="SAM" id="MobiDB-lite"/>
    </source>
</evidence>
<evidence type="ECO:0000256" key="2">
    <source>
        <dbReference type="ARBA" id="ARBA00023125"/>
    </source>
</evidence>
<feature type="domain" description="HTH gntR-type" evidence="5">
    <location>
        <begin position="42"/>
        <end position="110"/>
    </location>
</feature>
<dbReference type="Pfam" id="PF00392">
    <property type="entry name" value="GntR"/>
    <property type="match status" value="1"/>
</dbReference>
<dbReference type="Pfam" id="PF07702">
    <property type="entry name" value="UTRA"/>
    <property type="match status" value="1"/>
</dbReference>
<dbReference type="CDD" id="cd07377">
    <property type="entry name" value="WHTH_GntR"/>
    <property type="match status" value="1"/>
</dbReference>
<dbReference type="InterPro" id="IPR036390">
    <property type="entry name" value="WH_DNA-bd_sf"/>
</dbReference>
<dbReference type="EMBL" id="SMSI01000003">
    <property type="protein sequence ID" value="TDH34959.1"/>
    <property type="molecule type" value="Genomic_DNA"/>
</dbReference>
<dbReference type="SMART" id="SM00345">
    <property type="entry name" value="HTH_GNTR"/>
    <property type="match status" value="1"/>
</dbReference>
<dbReference type="GO" id="GO:0003677">
    <property type="term" value="F:DNA binding"/>
    <property type="evidence" value="ECO:0007669"/>
    <property type="project" value="UniProtKB-KW"/>
</dbReference>
<dbReference type="GO" id="GO:0045892">
    <property type="term" value="P:negative regulation of DNA-templated transcription"/>
    <property type="evidence" value="ECO:0007669"/>
    <property type="project" value="TreeGrafter"/>
</dbReference>
<dbReference type="AlphaFoldDB" id="A0A4R5PIA4"/>
<dbReference type="SUPFAM" id="SSF64288">
    <property type="entry name" value="Chorismate lyase-like"/>
    <property type="match status" value="1"/>
</dbReference>
<dbReference type="InterPro" id="IPR050679">
    <property type="entry name" value="Bact_HTH_transcr_reg"/>
</dbReference>
<dbReference type="Proteomes" id="UP000295131">
    <property type="component" value="Unassembled WGS sequence"/>
</dbReference>
<comment type="caution">
    <text evidence="6">The sequence shown here is derived from an EMBL/GenBank/DDBJ whole genome shotgun (WGS) entry which is preliminary data.</text>
</comment>
<reference evidence="6 7" key="1">
    <citation type="journal article" date="2013" name="Int. J. Syst. Evol. Microbiol.">
        <title>Hoeflea suaedae sp. nov., an endophytic bacterium isolated from the root of the halophyte Suaeda maritima.</title>
        <authorList>
            <person name="Chung E.J."/>
            <person name="Park J.A."/>
            <person name="Pramanik P."/>
            <person name="Bibi F."/>
            <person name="Jeon C.O."/>
            <person name="Chung Y.R."/>
        </authorList>
    </citation>
    <scope>NUCLEOTIDE SEQUENCE [LARGE SCALE GENOMIC DNA]</scope>
    <source>
        <strain evidence="6 7">YC6898</strain>
    </source>
</reference>
<dbReference type="PROSITE" id="PS50949">
    <property type="entry name" value="HTH_GNTR"/>
    <property type="match status" value="1"/>
</dbReference>
<dbReference type="InterPro" id="IPR000524">
    <property type="entry name" value="Tscrpt_reg_HTH_GntR"/>
</dbReference>
<evidence type="ECO:0000313" key="6">
    <source>
        <dbReference type="EMBL" id="TDH34959.1"/>
    </source>
</evidence>
<dbReference type="Gene3D" id="3.40.1410.10">
    <property type="entry name" value="Chorismate lyase-like"/>
    <property type="match status" value="1"/>
</dbReference>
<dbReference type="InterPro" id="IPR028978">
    <property type="entry name" value="Chorismate_lyase_/UTRA_dom_sf"/>
</dbReference>
<dbReference type="PANTHER" id="PTHR44846:SF1">
    <property type="entry name" value="MANNOSYL-D-GLYCERATE TRANSPORT_METABOLISM SYSTEM REPRESSOR MNGR-RELATED"/>
    <property type="match status" value="1"/>
</dbReference>
<dbReference type="InterPro" id="IPR036388">
    <property type="entry name" value="WH-like_DNA-bd_sf"/>
</dbReference>
<dbReference type="SMART" id="SM00866">
    <property type="entry name" value="UTRA"/>
    <property type="match status" value="1"/>
</dbReference>
<evidence type="ECO:0000256" key="3">
    <source>
        <dbReference type="ARBA" id="ARBA00023163"/>
    </source>
</evidence>
<dbReference type="PANTHER" id="PTHR44846">
    <property type="entry name" value="MANNOSYL-D-GLYCERATE TRANSPORT/METABOLISM SYSTEM REPRESSOR MNGR-RELATED"/>
    <property type="match status" value="1"/>
</dbReference>
<evidence type="ECO:0000259" key="5">
    <source>
        <dbReference type="PROSITE" id="PS50949"/>
    </source>
</evidence>
<sequence length="279" mass="31104">MAIAHEERRGRGRPRNVEDDSSNVTVLREIADDGALDRDSATPLWVQLKNALSEKIGKDVLKPDARLPSEQALCEIFNVSRPVVRAALGSLADEGLLMKVPRRGIFVAKPVMETNFLTSNVSVHSDLEARGHKVTSVAFEFRRDEPDEDEARVFSLPPGGTVVRVGRIYKSDGKPITHTLISLPGHKVPDMEKLDITDQSIFQILKERYGLVSRRAERWFTAAMPDKTVAERLQVSIEHPLISIESIAYDGADAPLEYYRAFYNSAVARIHVSTGTFKN</sequence>
<protein>
    <submittedName>
        <fullName evidence="6">GntR family transcriptional regulator</fullName>
    </submittedName>
</protein>
<evidence type="ECO:0000256" key="1">
    <source>
        <dbReference type="ARBA" id="ARBA00023015"/>
    </source>
</evidence>
<keyword evidence="7" id="KW-1185">Reference proteome</keyword>
<dbReference type="PRINTS" id="PR00035">
    <property type="entry name" value="HTHGNTR"/>
</dbReference>
<dbReference type="InterPro" id="IPR011663">
    <property type="entry name" value="UTRA"/>
</dbReference>
<proteinExistence type="predicted"/>
<feature type="region of interest" description="Disordered" evidence="4">
    <location>
        <begin position="1"/>
        <end position="21"/>
    </location>
</feature>
<dbReference type="RefSeq" id="WP_133285244.1">
    <property type="nucleotide sequence ID" value="NZ_SMSI01000003.1"/>
</dbReference>
<dbReference type="Gene3D" id="1.10.10.10">
    <property type="entry name" value="Winged helix-like DNA-binding domain superfamily/Winged helix DNA-binding domain"/>
    <property type="match status" value="1"/>
</dbReference>
<keyword evidence="1" id="KW-0805">Transcription regulation</keyword>
<accession>A0A4R5PIA4</accession>
<organism evidence="6 7">
    <name type="scientific">Pseudohoeflea suaedae</name>
    <dbReference type="NCBI Taxonomy" id="877384"/>
    <lineage>
        <taxon>Bacteria</taxon>
        <taxon>Pseudomonadati</taxon>
        <taxon>Pseudomonadota</taxon>
        <taxon>Alphaproteobacteria</taxon>
        <taxon>Hyphomicrobiales</taxon>
        <taxon>Rhizobiaceae</taxon>
        <taxon>Pseudohoeflea</taxon>
    </lineage>
</organism>
<dbReference type="SUPFAM" id="SSF46785">
    <property type="entry name" value="Winged helix' DNA-binding domain"/>
    <property type="match status" value="1"/>
</dbReference>